<dbReference type="PANTHER" id="PTHR15720">
    <property type="entry name" value="GREB1-RELATED"/>
    <property type="match status" value="1"/>
</dbReference>
<proteinExistence type="predicted"/>
<dbReference type="InterPro" id="IPR049100">
    <property type="entry name" value="TAGT"/>
</dbReference>
<feature type="domain" description="TET-Associated Glycosyltransferase" evidence="2">
    <location>
        <begin position="102"/>
        <end position="292"/>
    </location>
</feature>
<evidence type="ECO:0000259" key="1">
    <source>
        <dbReference type="Pfam" id="PF20267"/>
    </source>
</evidence>
<dbReference type="EMBL" id="MRZV01000536">
    <property type="protein sequence ID" value="PIK48199.1"/>
    <property type="molecule type" value="Genomic_DNA"/>
</dbReference>
<protein>
    <recommendedName>
        <fullName evidence="5">GREB1-like protein</fullName>
    </recommendedName>
</protein>
<dbReference type="OrthoDB" id="8853246at2759"/>
<evidence type="ECO:0000313" key="3">
    <source>
        <dbReference type="EMBL" id="PIK48199.1"/>
    </source>
</evidence>
<dbReference type="PANTHER" id="PTHR15720:SF14">
    <property type="entry name" value="GREB1-LIKE PROTEIN"/>
    <property type="match status" value="1"/>
</dbReference>
<comment type="caution">
    <text evidence="3">The sequence shown here is derived from an EMBL/GenBank/DDBJ whole genome shotgun (WGS) entry which is preliminary data.</text>
</comment>
<dbReference type="Pfam" id="PF20691">
    <property type="entry name" value="TAGT"/>
    <property type="match status" value="1"/>
</dbReference>
<accession>A0A2G8KJL0</accession>
<dbReference type="AlphaFoldDB" id="A0A2G8KJL0"/>
<organism evidence="3 4">
    <name type="scientific">Stichopus japonicus</name>
    <name type="common">Sea cucumber</name>
    <dbReference type="NCBI Taxonomy" id="307972"/>
    <lineage>
        <taxon>Eukaryota</taxon>
        <taxon>Metazoa</taxon>
        <taxon>Echinodermata</taxon>
        <taxon>Eleutherozoa</taxon>
        <taxon>Echinozoa</taxon>
        <taxon>Holothuroidea</taxon>
        <taxon>Aspidochirotacea</taxon>
        <taxon>Aspidochirotida</taxon>
        <taxon>Stichopodidae</taxon>
        <taxon>Apostichopus</taxon>
    </lineage>
</organism>
<dbReference type="STRING" id="307972.A0A2G8KJL0"/>
<evidence type="ECO:0008006" key="5">
    <source>
        <dbReference type="Google" id="ProtNLM"/>
    </source>
</evidence>
<dbReference type="InterPro" id="IPR046927">
    <property type="entry name" value="GREB1-like_C"/>
</dbReference>
<dbReference type="Pfam" id="PF20267">
    <property type="entry name" value="GREB1_C"/>
    <property type="match status" value="1"/>
</dbReference>
<feature type="domain" description="GREB1-like C-terminal" evidence="1">
    <location>
        <begin position="317"/>
        <end position="475"/>
    </location>
</feature>
<keyword evidence="4" id="KW-1185">Reference proteome</keyword>
<gene>
    <name evidence="3" type="ORF">BSL78_14942</name>
</gene>
<evidence type="ECO:0000313" key="4">
    <source>
        <dbReference type="Proteomes" id="UP000230750"/>
    </source>
</evidence>
<evidence type="ECO:0000259" key="2">
    <source>
        <dbReference type="Pfam" id="PF20691"/>
    </source>
</evidence>
<reference evidence="3 4" key="1">
    <citation type="journal article" date="2017" name="PLoS Biol.">
        <title>The sea cucumber genome provides insights into morphological evolution and visceral regeneration.</title>
        <authorList>
            <person name="Zhang X."/>
            <person name="Sun L."/>
            <person name="Yuan J."/>
            <person name="Sun Y."/>
            <person name="Gao Y."/>
            <person name="Zhang L."/>
            <person name="Li S."/>
            <person name="Dai H."/>
            <person name="Hamel J.F."/>
            <person name="Liu C."/>
            <person name="Yu Y."/>
            <person name="Liu S."/>
            <person name="Lin W."/>
            <person name="Guo K."/>
            <person name="Jin S."/>
            <person name="Xu P."/>
            <person name="Storey K.B."/>
            <person name="Huan P."/>
            <person name="Zhang T."/>
            <person name="Zhou Y."/>
            <person name="Zhang J."/>
            <person name="Lin C."/>
            <person name="Li X."/>
            <person name="Xing L."/>
            <person name="Huo D."/>
            <person name="Sun M."/>
            <person name="Wang L."/>
            <person name="Mercier A."/>
            <person name="Li F."/>
            <person name="Yang H."/>
            <person name="Xiang J."/>
        </authorList>
    </citation>
    <scope>NUCLEOTIDE SEQUENCE [LARGE SCALE GENOMIC DNA]</scope>
    <source>
        <strain evidence="3">Shaxun</strain>
        <tissue evidence="3">Muscle</tissue>
    </source>
</reference>
<sequence>MWSLSEYQEKKSPTVLQRLTEFSSHNAFHRCDDCQSYIEGSSGQTRVHNVMIADPKFGDLNWQFLIPAAQSSYFVFDNETSNLSSISLPLINGQEEQEIKSPIFMVVKNPAQQSLINLHHAMEGAKHVHILICKGKDASSVQKQWPAHIVVVLPGVADNMGAGGVKYLVKQIAEYNMNAERRRQKSWGLIQIGSEVVVSLKTVIQHVESIESITQYALVGISQWSSQWKLPKYPYSQSYIDHMVFLNLKLTSTVQYNPYRFQHEDVDFTWRVNAKNLLICKLSYFMALVKTILAKPDLPDTSIHPSSSVQMSTAPEVSVRDFLISPDSESQLLLQASPHYLLERYLSEMAFDSLLDSDIDLLEHPVIVVDEYINLGPSVPEYIVSSSVEPSKEIRDVQFGGLILNSCLIQIPDAEFIKQFHFINGARLLLISPDRNSLRRHVAELDLESKWNFRLRDELQTANIVEDKPVSLLRGVYGVEKDVDK</sequence>
<dbReference type="Proteomes" id="UP000230750">
    <property type="component" value="Unassembled WGS sequence"/>
</dbReference>
<dbReference type="InterPro" id="IPR028422">
    <property type="entry name" value="GREB1"/>
</dbReference>
<name>A0A2G8KJL0_STIJA</name>